<keyword evidence="2 4" id="KW-0863">Zinc-finger</keyword>
<dbReference type="GO" id="GO:0004842">
    <property type="term" value="F:ubiquitin-protein transferase activity"/>
    <property type="evidence" value="ECO:0007669"/>
    <property type="project" value="TreeGrafter"/>
</dbReference>
<dbReference type="Proteomes" id="UP000734854">
    <property type="component" value="Unassembled WGS sequence"/>
</dbReference>
<dbReference type="AlphaFoldDB" id="A0A8J5KRL7"/>
<evidence type="ECO:0000256" key="4">
    <source>
        <dbReference type="PROSITE-ProRule" id="PRU00175"/>
    </source>
</evidence>
<gene>
    <name evidence="6" type="ORF">ZIOFF_050862</name>
</gene>
<evidence type="ECO:0000256" key="2">
    <source>
        <dbReference type="ARBA" id="ARBA00022771"/>
    </source>
</evidence>
<organism evidence="6 7">
    <name type="scientific">Zingiber officinale</name>
    <name type="common">Ginger</name>
    <name type="synonym">Amomum zingiber</name>
    <dbReference type="NCBI Taxonomy" id="94328"/>
    <lineage>
        <taxon>Eukaryota</taxon>
        <taxon>Viridiplantae</taxon>
        <taxon>Streptophyta</taxon>
        <taxon>Embryophyta</taxon>
        <taxon>Tracheophyta</taxon>
        <taxon>Spermatophyta</taxon>
        <taxon>Magnoliopsida</taxon>
        <taxon>Liliopsida</taxon>
        <taxon>Zingiberales</taxon>
        <taxon>Zingiberaceae</taxon>
        <taxon>Zingiber</taxon>
    </lineage>
</organism>
<name>A0A8J5KRL7_ZINOF</name>
<reference evidence="6 7" key="1">
    <citation type="submission" date="2020-08" db="EMBL/GenBank/DDBJ databases">
        <title>Plant Genome Project.</title>
        <authorList>
            <person name="Zhang R.-G."/>
        </authorList>
    </citation>
    <scope>NUCLEOTIDE SEQUENCE [LARGE SCALE GENOMIC DNA]</scope>
    <source>
        <tissue evidence="6">Rhizome</tissue>
    </source>
</reference>
<keyword evidence="7" id="KW-1185">Reference proteome</keyword>
<proteinExistence type="predicted"/>
<comment type="caution">
    <text evidence="6">The sequence shown here is derived from an EMBL/GenBank/DDBJ whole genome shotgun (WGS) entry which is preliminary data.</text>
</comment>
<dbReference type="GO" id="GO:0008270">
    <property type="term" value="F:zinc ion binding"/>
    <property type="evidence" value="ECO:0007669"/>
    <property type="project" value="UniProtKB-KW"/>
</dbReference>
<dbReference type="EMBL" id="JACMSC010000014">
    <property type="protein sequence ID" value="KAG6489587.1"/>
    <property type="molecule type" value="Genomic_DNA"/>
</dbReference>
<keyword evidence="3" id="KW-0862">Zinc</keyword>
<dbReference type="OrthoDB" id="1711136at2759"/>
<evidence type="ECO:0000259" key="5">
    <source>
        <dbReference type="PROSITE" id="PS50089"/>
    </source>
</evidence>
<dbReference type="GO" id="GO:0043067">
    <property type="term" value="P:regulation of programmed cell death"/>
    <property type="evidence" value="ECO:0007669"/>
    <property type="project" value="TreeGrafter"/>
</dbReference>
<evidence type="ECO:0000256" key="3">
    <source>
        <dbReference type="ARBA" id="ARBA00022833"/>
    </source>
</evidence>
<feature type="domain" description="RING-type" evidence="5">
    <location>
        <begin position="205"/>
        <end position="240"/>
    </location>
</feature>
<dbReference type="InterPro" id="IPR001841">
    <property type="entry name" value="Znf_RING"/>
</dbReference>
<dbReference type="PROSITE" id="PS50089">
    <property type="entry name" value="ZF_RING_2"/>
    <property type="match status" value="1"/>
</dbReference>
<dbReference type="PANTHER" id="PTHR42647:SF12">
    <property type="entry name" value="BOI-RELATED E3 UBIQUITIN-PROTEIN LIGASE 2-RELATED"/>
    <property type="match status" value="1"/>
</dbReference>
<accession>A0A8J5KRL7</accession>
<dbReference type="PANTHER" id="PTHR42647">
    <property type="entry name" value="SBP (S-RIBONUCLEASE BINDING PROTEIN) FAMILY PROTEIN"/>
    <property type="match status" value="1"/>
</dbReference>
<protein>
    <recommendedName>
        <fullName evidence="5">RING-type domain-containing protein</fullName>
    </recommendedName>
</protein>
<evidence type="ECO:0000256" key="1">
    <source>
        <dbReference type="ARBA" id="ARBA00022723"/>
    </source>
</evidence>
<keyword evidence="1" id="KW-0479">Metal-binding</keyword>
<sequence length="252" mass="27788">MGFVSPHADPCFLPLYNSPAAPATAVSGSGRTTVNDVAVAGERSPPLCLFGDEVGVFSEHLQQLTLDVDCLLRQHTEKVRVEVAERWERLIRRLLAAVESGTVTRLKAKDEEIARVRKLNCALEERVNSLYAENQMWREVARSNEAAARSLRTDLAQVLVAARARVDQLRAAAADDAESCCSGEVKWEEEEEEELGGAEWRMRRCWRCRAREAAVLLLPCRHLCLCAACAPTAIACPVCNCCKNGSVSVNFC</sequence>
<evidence type="ECO:0000313" key="6">
    <source>
        <dbReference type="EMBL" id="KAG6489587.1"/>
    </source>
</evidence>
<evidence type="ECO:0000313" key="7">
    <source>
        <dbReference type="Proteomes" id="UP000734854"/>
    </source>
</evidence>